<organism evidence="2 3">
    <name type="scientific">Phytobacter palmae</name>
    <dbReference type="NCBI Taxonomy" id="1855371"/>
    <lineage>
        <taxon>Bacteria</taxon>
        <taxon>Pseudomonadati</taxon>
        <taxon>Pseudomonadota</taxon>
        <taxon>Gammaproteobacteria</taxon>
        <taxon>Enterobacterales</taxon>
        <taxon>Enterobacteriaceae</taxon>
        <taxon>Phytobacter</taxon>
    </lineage>
</organism>
<proteinExistence type="predicted"/>
<feature type="transmembrane region" description="Helical" evidence="1">
    <location>
        <begin position="133"/>
        <end position="165"/>
    </location>
</feature>
<keyword evidence="1" id="KW-0472">Membrane</keyword>
<protein>
    <submittedName>
        <fullName evidence="2">Uncharacterized protein</fullName>
    </submittedName>
</protein>
<feature type="transmembrane region" description="Helical" evidence="1">
    <location>
        <begin position="42"/>
        <end position="63"/>
    </location>
</feature>
<name>A0ABU9V201_9ENTR</name>
<comment type="caution">
    <text evidence="2">The sequence shown here is derived from an EMBL/GenBank/DDBJ whole genome shotgun (WGS) entry which is preliminary data.</text>
</comment>
<feature type="transmembrane region" description="Helical" evidence="1">
    <location>
        <begin position="15"/>
        <end position="35"/>
    </location>
</feature>
<accession>A0ABU9V201</accession>
<keyword evidence="3" id="KW-1185">Reference proteome</keyword>
<evidence type="ECO:0000256" key="1">
    <source>
        <dbReference type="SAM" id="Phobius"/>
    </source>
</evidence>
<feature type="non-terminal residue" evidence="2">
    <location>
        <position position="1"/>
    </location>
</feature>
<dbReference type="Proteomes" id="UP001411173">
    <property type="component" value="Unassembled WGS sequence"/>
</dbReference>
<keyword evidence="1" id="KW-1133">Transmembrane helix</keyword>
<feature type="transmembrane region" description="Helical" evidence="1">
    <location>
        <begin position="295"/>
        <end position="316"/>
    </location>
</feature>
<feature type="transmembrane region" description="Helical" evidence="1">
    <location>
        <begin position="237"/>
        <end position="257"/>
    </location>
</feature>
<keyword evidence="1" id="KW-0812">Transmembrane</keyword>
<feature type="transmembrane region" description="Helical" evidence="1">
    <location>
        <begin position="107"/>
        <end position="127"/>
    </location>
</feature>
<sequence>GLYRINEGYIPGKDFFPYLGLLITWVLYPIFLLAGGDMSASVFAAHFMVFFGLSFSLFAFCYFSRNSNAVISVIFSLFCSFFIICTFDTLNIVLFERVTPGNSLRPLRALISPAAFVFIFIIVNKLTDIKRQIFAASFICGVALSWSNDFGYPTAMISGLLYIFCLKRQNSLNIKTFFSFGSMCVIWYVLLSAAMTFGHVISMIKYNIDIASDQGWYFGPWSDYNHVFSFPDLINNFLIPAIGWKLFALPFCVVLYLKSKNIKHIFQLSIGISLLLGAIISAVGGHIDYEYANAYNFWCYCLCVIYVLNLCIHLLNLRNRFPLFDAHYKYVPLYVIFIGSVVLLFTAGVTSQKIKDAKVKHGYFFSDKLGGYVPVEWRTYLNQDAKDKKVVEDYWGLFSAYNNLFSDAPTDAIIHALGKKRMLFNESLKNADVAITVNPYTAGGWLNWLLSSNWDFYGYILKNYRLEQRFINTDMWVKDAPKTWEEQTCSVVNNTVYLNDAKQGYYEVSITYDLSKAKGLGFYMIKNNLNNAIGAGGYVAIDKNKSVFNFPAYINGDTNDSRTLPLRPTGDITGINIKSCAAKKIIDESNEWFPSSYGERIVKLLNFTDQNWLNGISRSMPGFFLMSSSGINIKEGDYVTFSNGETRKVMRAWRAGDFINIELSGASLDGAIVGYPNAIRINH</sequence>
<gene>
    <name evidence="2" type="ORF">AAIG39_02680</name>
</gene>
<feature type="transmembrane region" description="Helical" evidence="1">
    <location>
        <begin position="69"/>
        <end position="95"/>
    </location>
</feature>
<evidence type="ECO:0000313" key="3">
    <source>
        <dbReference type="Proteomes" id="UP001411173"/>
    </source>
</evidence>
<feature type="transmembrane region" description="Helical" evidence="1">
    <location>
        <begin position="177"/>
        <end position="197"/>
    </location>
</feature>
<dbReference type="RefSeq" id="WP_343193138.1">
    <property type="nucleotide sequence ID" value="NZ_JBCIVJ010000001.1"/>
</dbReference>
<dbReference type="EMBL" id="JBCIVJ010000001">
    <property type="protein sequence ID" value="MEN0577911.1"/>
    <property type="molecule type" value="Genomic_DNA"/>
</dbReference>
<feature type="transmembrane region" description="Helical" evidence="1">
    <location>
        <begin position="264"/>
        <end position="283"/>
    </location>
</feature>
<feature type="transmembrane region" description="Helical" evidence="1">
    <location>
        <begin position="328"/>
        <end position="349"/>
    </location>
</feature>
<reference evidence="2 3" key="1">
    <citation type="submission" date="2024-02" db="EMBL/GenBank/DDBJ databases">
        <title>Whole genome of MDR Enterobacteriaceae from southern Thailand.</title>
        <authorList>
            <person name="Surachat K."/>
        </authorList>
    </citation>
    <scope>NUCLEOTIDE SEQUENCE [LARGE SCALE GENOMIC DNA]</scope>
    <source>
        <strain evidence="2 3">PSU_29</strain>
    </source>
</reference>
<evidence type="ECO:0000313" key="2">
    <source>
        <dbReference type="EMBL" id="MEN0577911.1"/>
    </source>
</evidence>